<evidence type="ECO:0000256" key="8">
    <source>
        <dbReference type="ARBA" id="ARBA00022801"/>
    </source>
</evidence>
<feature type="domain" description="Glycosyl transferase family 51" evidence="17">
    <location>
        <begin position="118"/>
        <end position="281"/>
    </location>
</feature>
<dbReference type="FunFam" id="1.10.3810.10:FF:000001">
    <property type="entry name" value="Penicillin-binding protein 1A"/>
    <property type="match status" value="1"/>
</dbReference>
<evidence type="ECO:0000256" key="5">
    <source>
        <dbReference type="ARBA" id="ARBA00022670"/>
    </source>
</evidence>
<comment type="caution">
    <text evidence="18">The sequence shown here is derived from an EMBL/GenBank/DDBJ whole genome shotgun (WGS) entry which is preliminary data.</text>
</comment>
<keyword evidence="10" id="KW-0573">Peptidoglycan synthesis</keyword>
<evidence type="ECO:0000256" key="4">
    <source>
        <dbReference type="ARBA" id="ARBA00022645"/>
    </source>
</evidence>
<dbReference type="GO" id="GO:0009252">
    <property type="term" value="P:peptidoglycan biosynthetic process"/>
    <property type="evidence" value="ECO:0007669"/>
    <property type="project" value="UniProtKB-UniPathway"/>
</dbReference>
<protein>
    <submittedName>
        <fullName evidence="18">Penicillin-binding protein 1A</fullName>
    </submittedName>
</protein>
<evidence type="ECO:0000256" key="2">
    <source>
        <dbReference type="ARBA" id="ARBA00007090"/>
    </source>
</evidence>
<dbReference type="InterPro" id="IPR023346">
    <property type="entry name" value="Lysozyme-like_dom_sf"/>
</dbReference>
<evidence type="ECO:0000259" key="17">
    <source>
        <dbReference type="Pfam" id="PF00912"/>
    </source>
</evidence>
<keyword evidence="8" id="KW-0378">Hydrolase</keyword>
<dbReference type="Pfam" id="PF00905">
    <property type="entry name" value="Transpeptidase"/>
    <property type="match status" value="1"/>
</dbReference>
<evidence type="ECO:0000256" key="9">
    <source>
        <dbReference type="ARBA" id="ARBA00022960"/>
    </source>
</evidence>
<dbReference type="RefSeq" id="WP_245901862.1">
    <property type="nucleotide sequence ID" value="NZ_PZZL01000002.1"/>
</dbReference>
<comment type="catalytic activity">
    <reaction evidence="13">
        <text>Preferential cleavage: (Ac)2-L-Lys-D-Ala-|-D-Ala. Also transpeptidation of peptidyl-alanyl moieties that are N-acyl substituents of D-alanine.</text>
        <dbReference type="EC" id="3.4.16.4"/>
    </reaction>
</comment>
<evidence type="ECO:0000256" key="12">
    <source>
        <dbReference type="ARBA" id="ARBA00023316"/>
    </source>
</evidence>
<dbReference type="GO" id="GO:0008360">
    <property type="term" value="P:regulation of cell shape"/>
    <property type="evidence" value="ECO:0007669"/>
    <property type="project" value="UniProtKB-KW"/>
</dbReference>
<dbReference type="GO" id="GO:0030288">
    <property type="term" value="C:outer membrane-bounded periplasmic space"/>
    <property type="evidence" value="ECO:0007669"/>
    <property type="project" value="TreeGrafter"/>
</dbReference>
<dbReference type="GO" id="GO:0008658">
    <property type="term" value="F:penicillin binding"/>
    <property type="evidence" value="ECO:0007669"/>
    <property type="project" value="InterPro"/>
</dbReference>
<evidence type="ECO:0000256" key="15">
    <source>
        <dbReference type="SAM" id="MobiDB-lite"/>
    </source>
</evidence>
<feature type="domain" description="Penicillin-binding protein transpeptidase" evidence="16">
    <location>
        <begin position="372"/>
        <end position="612"/>
    </location>
</feature>
<dbReference type="SUPFAM" id="SSF56601">
    <property type="entry name" value="beta-lactamase/transpeptidase-like"/>
    <property type="match status" value="1"/>
</dbReference>
<feature type="compositionally biased region" description="Low complexity" evidence="15">
    <location>
        <begin position="663"/>
        <end position="680"/>
    </location>
</feature>
<comment type="similarity">
    <text evidence="3">In the N-terminal section; belongs to the glycosyltransferase 51 family.</text>
</comment>
<comment type="catalytic activity">
    <reaction evidence="14">
        <text>[GlcNAc-(1-&gt;4)-Mur2Ac(oyl-L-Ala-gamma-D-Glu-L-Lys-D-Ala-D-Ala)](n)-di-trans,octa-cis-undecaprenyl diphosphate + beta-D-GlcNAc-(1-&gt;4)-Mur2Ac(oyl-L-Ala-gamma-D-Glu-L-Lys-D-Ala-D-Ala)-di-trans,octa-cis-undecaprenyl diphosphate = [GlcNAc-(1-&gt;4)-Mur2Ac(oyl-L-Ala-gamma-D-Glu-L-Lys-D-Ala-D-Ala)](n+1)-di-trans,octa-cis-undecaprenyl diphosphate + di-trans,octa-cis-undecaprenyl diphosphate + H(+)</text>
        <dbReference type="Rhea" id="RHEA:23708"/>
        <dbReference type="Rhea" id="RHEA-COMP:9602"/>
        <dbReference type="Rhea" id="RHEA-COMP:9603"/>
        <dbReference type="ChEBI" id="CHEBI:15378"/>
        <dbReference type="ChEBI" id="CHEBI:58405"/>
        <dbReference type="ChEBI" id="CHEBI:60033"/>
        <dbReference type="ChEBI" id="CHEBI:78435"/>
        <dbReference type="EC" id="2.4.99.28"/>
    </reaction>
</comment>
<accession>A0A2T4ZFJ3</accession>
<proteinExistence type="inferred from homology"/>
<organism evidence="18 19">
    <name type="scientific">Phreatobacter oligotrophus</name>
    <dbReference type="NCBI Taxonomy" id="1122261"/>
    <lineage>
        <taxon>Bacteria</taxon>
        <taxon>Pseudomonadati</taxon>
        <taxon>Pseudomonadota</taxon>
        <taxon>Alphaproteobacteria</taxon>
        <taxon>Hyphomicrobiales</taxon>
        <taxon>Phreatobacteraceae</taxon>
        <taxon>Phreatobacter</taxon>
    </lineage>
</organism>
<dbReference type="Gene3D" id="1.10.3810.10">
    <property type="entry name" value="Biosynthetic peptidoglycan transglycosylase-like"/>
    <property type="match status" value="1"/>
</dbReference>
<dbReference type="GO" id="GO:0006508">
    <property type="term" value="P:proteolysis"/>
    <property type="evidence" value="ECO:0007669"/>
    <property type="project" value="UniProtKB-KW"/>
</dbReference>
<keyword evidence="5" id="KW-0645">Protease</keyword>
<evidence type="ECO:0000313" key="18">
    <source>
        <dbReference type="EMBL" id="PTM60681.1"/>
    </source>
</evidence>
<dbReference type="PANTHER" id="PTHR32282">
    <property type="entry name" value="BINDING PROTEIN TRANSPEPTIDASE, PUTATIVE-RELATED"/>
    <property type="match status" value="1"/>
</dbReference>
<evidence type="ECO:0000256" key="3">
    <source>
        <dbReference type="ARBA" id="ARBA00007739"/>
    </source>
</evidence>
<reference evidence="18 19" key="1">
    <citation type="submission" date="2018-04" db="EMBL/GenBank/DDBJ databases">
        <title>Genomic Encyclopedia of Archaeal and Bacterial Type Strains, Phase II (KMG-II): from individual species to whole genera.</title>
        <authorList>
            <person name="Goeker M."/>
        </authorList>
    </citation>
    <scope>NUCLEOTIDE SEQUENCE [LARGE SCALE GENOMIC DNA]</scope>
    <source>
        <strain evidence="18 19">DSM 25521</strain>
    </source>
</reference>
<dbReference type="Proteomes" id="UP000241808">
    <property type="component" value="Unassembled WGS sequence"/>
</dbReference>
<dbReference type="PANTHER" id="PTHR32282:SF33">
    <property type="entry name" value="PEPTIDOGLYCAN GLYCOSYLTRANSFERASE"/>
    <property type="match status" value="1"/>
</dbReference>
<keyword evidence="19" id="KW-1185">Reference proteome</keyword>
<comment type="pathway">
    <text evidence="1">Cell wall biogenesis; peptidoglycan biosynthesis.</text>
</comment>
<sequence>MTDLTPGGGWGSALKRFFLDLDARLNDGAYRLAGAIGRAWERLADLADRVQVYGWKRVFAEIASEGMTLGTGGLLVLLMLAIPAFRDTAEDWRKPSELSVVFQDRYGNEVGRRGIRLNDSVPLEEFPDHLIKAVLATEDRRFFEHYGIDVIGTFRAIATNARAGGVVQGGSTLTQQLAKNLFLSNERSIERKIKEAFLALWLESRATKNEILKTYLDRAYMGGGAFGAEAASEYYFGKSVRDVTLAEAAMLAGLFKAPTRFAPHVNLPAARARANTVLDNLVEAGFMTEGQVFGARRNPATPVDRKDDAVPNYYLDYAFEDVKRLVAATPSLVDRVLTVRTGLDLAIQKQAETSVDQILRQYGSDYGASQAAAVVMEVDGTVRAIVGGRDYGASQFNRATEAMRQPGSSFKPLVYGTAMREGLINSRSIVVDRPICLGNWCPQNYGRSFSGSTTVTSAMVRSINSIPVILTQQMGRGDSRIGRQKIIATAREMGVTRPITDTAPMPIGAAEITLVELTTAYGSFASGGLALQPHAAVEIRNSAGELVWRADRDLPPRKRVFTPQVAADMNGMLVGVVESGTGRRAQVQGVQVGGKTGTTNSYRDALFVGYSSHFVTGIWYGNDDYSETNRMTGGSLPAMTFSQIMTTAHQGLDRRPIFGLSTAPQAPAGAPSAAPLPQAGIADRPQSLSRRSMEVLGRIDLMLRDAAESRPGPLSAAPSGSVTR</sequence>
<evidence type="ECO:0000256" key="10">
    <source>
        <dbReference type="ARBA" id="ARBA00022984"/>
    </source>
</evidence>
<dbReference type="InterPro" id="IPR036950">
    <property type="entry name" value="PBP_transglycosylase"/>
</dbReference>
<keyword evidence="7" id="KW-0808">Transferase</keyword>
<name>A0A2T4ZFJ3_9HYPH</name>
<dbReference type="InterPro" id="IPR050396">
    <property type="entry name" value="Glycosyltr_51/Transpeptidase"/>
</dbReference>
<keyword evidence="9" id="KW-0133">Cell shape</keyword>
<evidence type="ECO:0000256" key="11">
    <source>
        <dbReference type="ARBA" id="ARBA00023268"/>
    </source>
</evidence>
<comment type="similarity">
    <text evidence="2">In the C-terminal section; belongs to the transpeptidase family.</text>
</comment>
<dbReference type="EMBL" id="PZZL01000002">
    <property type="protein sequence ID" value="PTM60681.1"/>
    <property type="molecule type" value="Genomic_DNA"/>
</dbReference>
<keyword evidence="11" id="KW-0511">Multifunctional enzyme</keyword>
<evidence type="ECO:0000256" key="7">
    <source>
        <dbReference type="ARBA" id="ARBA00022679"/>
    </source>
</evidence>
<evidence type="ECO:0000313" key="19">
    <source>
        <dbReference type="Proteomes" id="UP000241808"/>
    </source>
</evidence>
<evidence type="ECO:0000259" key="16">
    <source>
        <dbReference type="Pfam" id="PF00905"/>
    </source>
</evidence>
<dbReference type="InterPro" id="IPR001460">
    <property type="entry name" value="PCN-bd_Tpept"/>
</dbReference>
<evidence type="ECO:0000256" key="13">
    <source>
        <dbReference type="ARBA" id="ARBA00034000"/>
    </source>
</evidence>
<feature type="region of interest" description="Disordered" evidence="15">
    <location>
        <begin position="659"/>
        <end position="689"/>
    </location>
</feature>
<dbReference type="Pfam" id="PF00912">
    <property type="entry name" value="Transgly"/>
    <property type="match status" value="1"/>
</dbReference>
<dbReference type="InterPro" id="IPR001264">
    <property type="entry name" value="Glyco_trans_51"/>
</dbReference>
<evidence type="ECO:0000256" key="14">
    <source>
        <dbReference type="ARBA" id="ARBA00049902"/>
    </source>
</evidence>
<dbReference type="NCBIfam" id="TIGR02074">
    <property type="entry name" value="PBP_1a_fam"/>
    <property type="match status" value="1"/>
</dbReference>
<evidence type="ECO:0000256" key="6">
    <source>
        <dbReference type="ARBA" id="ARBA00022676"/>
    </source>
</evidence>
<dbReference type="InterPro" id="IPR012338">
    <property type="entry name" value="Beta-lactam/transpept-like"/>
</dbReference>
<gene>
    <name evidence="18" type="ORF">C8P69_10263</name>
</gene>
<dbReference type="GO" id="GO:0009002">
    <property type="term" value="F:serine-type D-Ala-D-Ala carboxypeptidase activity"/>
    <property type="evidence" value="ECO:0007669"/>
    <property type="project" value="UniProtKB-EC"/>
</dbReference>
<evidence type="ECO:0000256" key="1">
    <source>
        <dbReference type="ARBA" id="ARBA00004752"/>
    </source>
</evidence>
<dbReference type="GO" id="GO:0008955">
    <property type="term" value="F:peptidoglycan glycosyltransferase activity"/>
    <property type="evidence" value="ECO:0007669"/>
    <property type="project" value="UniProtKB-EC"/>
</dbReference>
<dbReference type="SUPFAM" id="SSF53955">
    <property type="entry name" value="Lysozyme-like"/>
    <property type="match status" value="1"/>
</dbReference>
<keyword evidence="12" id="KW-0961">Cell wall biogenesis/degradation</keyword>
<dbReference type="UniPathway" id="UPA00219"/>
<keyword evidence="6" id="KW-0328">Glycosyltransferase</keyword>
<dbReference type="AlphaFoldDB" id="A0A2T4ZFJ3"/>
<dbReference type="GO" id="GO:0071555">
    <property type="term" value="P:cell wall organization"/>
    <property type="evidence" value="ECO:0007669"/>
    <property type="project" value="UniProtKB-KW"/>
</dbReference>
<keyword evidence="4" id="KW-0121">Carboxypeptidase</keyword>
<dbReference type="Gene3D" id="3.40.710.10">
    <property type="entry name" value="DD-peptidase/beta-lactamase superfamily"/>
    <property type="match status" value="1"/>
</dbReference>